<feature type="region of interest" description="Disordered" evidence="3">
    <location>
        <begin position="374"/>
        <end position="403"/>
    </location>
</feature>
<feature type="coiled-coil region" evidence="2">
    <location>
        <begin position="259"/>
        <end position="328"/>
    </location>
</feature>
<feature type="coiled-coil region" evidence="2">
    <location>
        <begin position="191"/>
        <end position="225"/>
    </location>
</feature>
<dbReference type="NCBIfam" id="NF041497">
    <property type="entry name" value="MobV"/>
    <property type="match status" value="1"/>
</dbReference>
<dbReference type="GO" id="GO:0003677">
    <property type="term" value="F:DNA binding"/>
    <property type="evidence" value="ECO:0007669"/>
    <property type="project" value="InterPro"/>
</dbReference>
<protein>
    <submittedName>
        <fullName evidence="5">Mob protein</fullName>
    </submittedName>
    <submittedName>
        <fullName evidence="4">Mob9741</fullName>
    </submittedName>
</protein>
<gene>
    <name evidence="4" type="primary">mob9741</name>
    <name evidence="5" type="synonym">mob</name>
</gene>
<feature type="compositionally biased region" description="Basic and acidic residues" evidence="3">
    <location>
        <begin position="375"/>
        <end position="384"/>
    </location>
</feature>
<accession>B8PS77</accession>
<comment type="similarity">
    <text evidence="1">Belongs to the plasmid mobilization pre family.</text>
</comment>
<evidence type="ECO:0000313" key="4">
    <source>
        <dbReference type="EMBL" id="ABG33763.1"/>
    </source>
</evidence>
<reference evidence="5" key="2">
    <citation type="journal article" date="2008" name="J. Microbiol. Biotechnol.">
        <title>Genetic characterization of two putative toxin-antitoxin systems on cryptic plasmids from Bacillus thuringiensis strain YBT-1520.</title>
        <authorList>
            <person name="Liu X."/>
            <person name="Zhu S."/>
            <person name="Ye W."/>
            <person name="Ruan L."/>
            <person name="Yu Z."/>
            <person name="Zhao C."/>
            <person name="Sun M."/>
        </authorList>
    </citation>
    <scope>NUCLEOTIDE SEQUENCE</scope>
    <source>
        <strain evidence="5">YBT-1520</strain>
        <plasmid evidence="5">pBMB7635</plasmid>
    </source>
</reference>
<keyword evidence="2" id="KW-0175">Coiled coil</keyword>
<dbReference type="GO" id="GO:0006310">
    <property type="term" value="P:DNA recombination"/>
    <property type="evidence" value="ECO:0007669"/>
    <property type="project" value="InterPro"/>
</dbReference>
<dbReference type="CDD" id="cd17242">
    <property type="entry name" value="MobM_relaxase"/>
    <property type="match status" value="1"/>
</dbReference>
<organism evidence="4">
    <name type="scientific">Bacillus thuringiensis serovar kurstaki str. YBT-1520</name>
    <dbReference type="NCBI Taxonomy" id="570416"/>
    <lineage>
        <taxon>Bacteria</taxon>
        <taxon>Bacillati</taxon>
        <taxon>Bacillota</taxon>
        <taxon>Bacilli</taxon>
        <taxon>Bacillales</taxon>
        <taxon>Bacillaceae</taxon>
        <taxon>Bacillus</taxon>
        <taxon>Bacillus cereus group</taxon>
    </lineage>
</organism>
<dbReference type="AlphaFoldDB" id="Q18LG0"/>
<accession>Q18LG0</accession>
<dbReference type="Pfam" id="PF01076">
    <property type="entry name" value="Mob_Pre"/>
    <property type="match status" value="1"/>
</dbReference>
<dbReference type="EMBL" id="AF202532">
    <property type="protein sequence ID" value="ABG33763.1"/>
    <property type="molecule type" value="Genomic_DNA"/>
</dbReference>
<geneLocation type="plasmid" evidence="4">
    <name>pBMB9741</name>
</geneLocation>
<geneLocation type="plasmid" evidence="5">
    <name>pBMB7635</name>
</geneLocation>
<proteinExistence type="inferred from homology"/>
<name>Q18LG0_BACTK</name>
<reference evidence="4" key="1">
    <citation type="journal article" date="2007" name="Curr. Microbiol.">
        <title>Cloning and characterization of pBMB9741, a native plasmid of Bacillus thuringiensis subsp. kurstaki strain YBT-1520.</title>
        <authorList>
            <person name="Zhang Q."/>
            <person name="Sun M."/>
            <person name="Xu Z."/>
            <person name="Yu Z."/>
        </authorList>
    </citation>
    <scope>NUCLEOTIDE SEQUENCE</scope>
    <source>
        <strain evidence="4">YBT-1520</strain>
        <plasmid evidence="4">pBMB9741</plasmid>
    </source>
</reference>
<evidence type="ECO:0000256" key="3">
    <source>
        <dbReference type="SAM" id="MobiDB-lite"/>
    </source>
</evidence>
<evidence type="ECO:0000256" key="2">
    <source>
        <dbReference type="SAM" id="Coils"/>
    </source>
</evidence>
<dbReference type="InterPro" id="IPR001668">
    <property type="entry name" value="Mob_Pre"/>
</dbReference>
<dbReference type="SMR" id="Q18LG0"/>
<sequence length="403" mass="47566">MPMSKFMVCHMQKFKMTDVKGLQIHNQREKESHSNSDIIQERTEQNYDLIHDKRKVDYKKFIQNRIDNGVVSNRAIRKDAVVCCSFMISASPDYMNSLSQAEQRRFFEESVCFLKARYGEENFVYASVHVDEKTPHMHVGMVPVNEKQKLSAYSFFKNKSELHDLQDKIYEHVKEKGFDIERGVSSDRKHLSTQRFKAVSLQQEIEKLEQEKKEIDSRLYDLASSLDQAKSVDEIPVKEKGGFIRSKMVEIASEDFDSIKSLAKSSESLRNENRRLKNEKIKIEREKDDLYKGQRFLERQVTDLKRENRGLKEANDFLKKTLERVKEMYKEKLPELAGVIGYVKGSILDKMNRKFLKRHFAGDDEVKGAQKFLNHKQEHEEQQKRLKQVRRSQQKNWDQGLER</sequence>
<keyword evidence="4" id="KW-0614">Plasmid</keyword>
<dbReference type="EMBL" id="EU130936">
    <property type="protein sequence ID" value="ABX24567.1"/>
    <property type="molecule type" value="Genomic_DNA"/>
</dbReference>
<evidence type="ECO:0000256" key="1">
    <source>
        <dbReference type="ARBA" id="ARBA00010657"/>
    </source>
</evidence>
<dbReference type="Gene3D" id="3.30.930.30">
    <property type="match status" value="1"/>
</dbReference>
<evidence type="ECO:0000313" key="5">
    <source>
        <dbReference type="EMBL" id="ABX24567.1"/>
    </source>
</evidence>